<dbReference type="Proteomes" id="UP001365846">
    <property type="component" value="Unassembled WGS sequence"/>
</dbReference>
<evidence type="ECO:0000313" key="3">
    <source>
        <dbReference type="Proteomes" id="UP001365846"/>
    </source>
</evidence>
<sequence length="84" mass="9542">MLNLPWSYNDDSTRAQVNALEINEVRSDSVPDDHQHQELHPLGRYRNSLPQRMQGDDVDADGLQALVPEVCISHNLRLPFHPAS</sequence>
<gene>
    <name evidence="2" type="ORF">WKW77_24685</name>
</gene>
<comment type="caution">
    <text evidence="2">The sequence shown here is derived from an EMBL/GenBank/DDBJ whole genome shotgun (WGS) entry which is preliminary data.</text>
</comment>
<feature type="compositionally biased region" description="Basic and acidic residues" evidence="1">
    <location>
        <begin position="26"/>
        <end position="41"/>
    </location>
</feature>
<reference evidence="2 3" key="1">
    <citation type="submission" date="2024-03" db="EMBL/GenBank/DDBJ databases">
        <title>Novel species of the genus Variovorax.</title>
        <authorList>
            <person name="Liu Q."/>
            <person name="Xin Y.-H."/>
        </authorList>
    </citation>
    <scope>NUCLEOTIDE SEQUENCE [LARGE SCALE GENOMIC DNA]</scope>
    <source>
        <strain evidence="2 3">KACC 18899</strain>
    </source>
</reference>
<evidence type="ECO:0000256" key="1">
    <source>
        <dbReference type="SAM" id="MobiDB-lite"/>
    </source>
</evidence>
<keyword evidence="3" id="KW-1185">Reference proteome</keyword>
<organism evidence="2 3">
    <name type="scientific">Variovorax ureilyticus</name>
    <dbReference type="NCBI Taxonomy" id="1836198"/>
    <lineage>
        <taxon>Bacteria</taxon>
        <taxon>Pseudomonadati</taxon>
        <taxon>Pseudomonadota</taxon>
        <taxon>Betaproteobacteria</taxon>
        <taxon>Burkholderiales</taxon>
        <taxon>Comamonadaceae</taxon>
        <taxon>Variovorax</taxon>
    </lineage>
</organism>
<feature type="region of interest" description="Disordered" evidence="1">
    <location>
        <begin position="26"/>
        <end position="56"/>
    </location>
</feature>
<protein>
    <submittedName>
        <fullName evidence="2">Uncharacterized protein</fullName>
    </submittedName>
</protein>
<dbReference type="RefSeq" id="WP_340359535.1">
    <property type="nucleotide sequence ID" value="NZ_JBBKZU010000012.1"/>
</dbReference>
<name>A0ABU8VKU7_9BURK</name>
<proteinExistence type="predicted"/>
<dbReference type="EMBL" id="JBBKZU010000012">
    <property type="protein sequence ID" value="MEJ8814304.1"/>
    <property type="molecule type" value="Genomic_DNA"/>
</dbReference>
<accession>A0ABU8VKU7</accession>
<evidence type="ECO:0000313" key="2">
    <source>
        <dbReference type="EMBL" id="MEJ8814304.1"/>
    </source>
</evidence>